<proteinExistence type="predicted"/>
<dbReference type="Pfam" id="PF05137">
    <property type="entry name" value="PilN"/>
    <property type="match status" value="1"/>
</dbReference>
<evidence type="ECO:0000256" key="1">
    <source>
        <dbReference type="SAM" id="Coils"/>
    </source>
</evidence>
<dbReference type="GO" id="GO:0043107">
    <property type="term" value="P:type IV pilus-dependent motility"/>
    <property type="evidence" value="ECO:0007669"/>
    <property type="project" value="TreeGrafter"/>
</dbReference>
<reference evidence="4 5" key="1">
    <citation type="submission" date="2017-08" db="EMBL/GenBank/DDBJ databases">
        <title>Lysobacter sylvestris genome.</title>
        <authorList>
            <person name="Zhang D.-C."/>
            <person name="Albuquerque L."/>
            <person name="Franca L."/>
            <person name="Froufe H.J.C."/>
            <person name="Barroso C."/>
            <person name="Egas C."/>
            <person name="Da Costa M."/>
            <person name="Margesin R."/>
        </authorList>
    </citation>
    <scope>NUCLEOTIDE SEQUENCE [LARGE SCALE GENOMIC DNA]</scope>
    <source>
        <strain evidence="4 5">AM20-91</strain>
    </source>
</reference>
<dbReference type="InterPro" id="IPR052534">
    <property type="entry name" value="Extracell_DNA_Util/SecSys_Comp"/>
</dbReference>
<feature type="compositionally biased region" description="Low complexity" evidence="2">
    <location>
        <begin position="201"/>
        <end position="246"/>
    </location>
</feature>
<comment type="caution">
    <text evidence="4">The sequence shown here is derived from an EMBL/GenBank/DDBJ whole genome shotgun (WGS) entry which is preliminary data.</text>
</comment>
<evidence type="ECO:0000256" key="3">
    <source>
        <dbReference type="SAM" id="Phobius"/>
    </source>
</evidence>
<name>A0A2K1PX33_9GAMM</name>
<feature type="coiled-coil region" evidence="1">
    <location>
        <begin position="57"/>
        <end position="94"/>
    </location>
</feature>
<dbReference type="EMBL" id="NPZB01000002">
    <property type="protein sequence ID" value="PNS07348.1"/>
    <property type="molecule type" value="Genomic_DNA"/>
</dbReference>
<dbReference type="GO" id="GO:0043683">
    <property type="term" value="P:type IV pilus assembly"/>
    <property type="evidence" value="ECO:0007669"/>
    <property type="project" value="TreeGrafter"/>
</dbReference>
<dbReference type="PANTHER" id="PTHR40278">
    <property type="entry name" value="DNA UTILIZATION PROTEIN HOFN"/>
    <property type="match status" value="1"/>
</dbReference>
<feature type="transmembrane region" description="Helical" evidence="3">
    <location>
        <begin position="21"/>
        <end position="43"/>
    </location>
</feature>
<keyword evidence="3" id="KW-1133">Transmembrane helix</keyword>
<feature type="region of interest" description="Disordered" evidence="2">
    <location>
        <begin position="195"/>
        <end position="280"/>
    </location>
</feature>
<dbReference type="OrthoDB" id="5296173at2"/>
<dbReference type="AlphaFoldDB" id="A0A2K1PX33"/>
<dbReference type="RefSeq" id="WP_103075072.1">
    <property type="nucleotide sequence ID" value="NZ_NPZB01000002.1"/>
</dbReference>
<evidence type="ECO:0000313" key="4">
    <source>
        <dbReference type="EMBL" id="PNS07348.1"/>
    </source>
</evidence>
<evidence type="ECO:0000256" key="2">
    <source>
        <dbReference type="SAM" id="MobiDB-lite"/>
    </source>
</evidence>
<dbReference type="Proteomes" id="UP000236220">
    <property type="component" value="Unassembled WGS sequence"/>
</dbReference>
<organism evidence="4 5">
    <name type="scientific">Solilutibacter silvestris</name>
    <dbReference type="NCBI Taxonomy" id="1645665"/>
    <lineage>
        <taxon>Bacteria</taxon>
        <taxon>Pseudomonadati</taxon>
        <taxon>Pseudomonadota</taxon>
        <taxon>Gammaproteobacteria</taxon>
        <taxon>Lysobacterales</taxon>
        <taxon>Lysobacteraceae</taxon>
        <taxon>Solilutibacter</taxon>
    </lineage>
</organism>
<gene>
    <name evidence="4" type="ORF">Lysil_1524</name>
</gene>
<evidence type="ECO:0000313" key="5">
    <source>
        <dbReference type="Proteomes" id="UP000236220"/>
    </source>
</evidence>
<feature type="compositionally biased region" description="Low complexity" evidence="2">
    <location>
        <begin position="252"/>
        <end position="280"/>
    </location>
</feature>
<keyword evidence="3" id="KW-0472">Membrane</keyword>
<keyword evidence="5" id="KW-1185">Reference proteome</keyword>
<sequence length="280" mass="29937">MARINLLPWRAERRRQRKQQFTMMLGVAALAGLLLSGLIWIYYNGQISGQQDRNTYLQGQISELDRQIAEIKELDEKKADLLRRKQAIEELQSNRFQMVHLFDSVVRTLPDGIVLTQLKQEGDMLTIDGRSESNARVAMYMRNIEGSGWMISPDINVIENAPSTAPAPTPGSSVMNTPASVLPYQFTMKVKLSNPNAAKDPNATPGTITTTAAPANAPLQPASPQGTTAPMPTPAPANGQPAAAPAAPAPVAPAAQGQQPAAAPQTQAQAPASAGQAEGR</sequence>
<keyword evidence="3" id="KW-0812">Transmembrane</keyword>
<dbReference type="InterPro" id="IPR007813">
    <property type="entry name" value="PilN"/>
</dbReference>
<accession>A0A2K1PX33</accession>
<protein>
    <submittedName>
        <fullName evidence="4">Fimbrial assembly protein PilN</fullName>
    </submittedName>
</protein>
<dbReference type="PANTHER" id="PTHR40278:SF2">
    <property type="entry name" value="TYPE IV PILUS INNER MEMBRANE COMPONENT PILN"/>
    <property type="match status" value="1"/>
</dbReference>
<keyword evidence="1" id="KW-0175">Coiled coil</keyword>